<dbReference type="EMBL" id="NMPR01000053">
    <property type="protein sequence ID" value="KAA8632530.1"/>
    <property type="molecule type" value="Genomic_DNA"/>
</dbReference>
<feature type="compositionally biased region" description="Polar residues" evidence="1">
    <location>
        <begin position="658"/>
        <end position="670"/>
    </location>
</feature>
<dbReference type="VEuPathDB" id="FungiDB:SMAC_05711"/>
<gene>
    <name evidence="3" type="ORF">SMACR_05711</name>
</gene>
<feature type="transmembrane region" description="Helical" evidence="2">
    <location>
        <begin position="38"/>
        <end position="67"/>
    </location>
</feature>
<comment type="caution">
    <text evidence="3">The sequence shown here is derived from an EMBL/GenBank/DDBJ whole genome shotgun (WGS) entry which is preliminary data.</text>
</comment>
<keyword evidence="2" id="KW-1133">Transmembrane helix</keyword>
<keyword evidence="2" id="KW-0472">Membrane</keyword>
<keyword evidence="2" id="KW-0812">Transmembrane</keyword>
<evidence type="ECO:0000313" key="4">
    <source>
        <dbReference type="Proteomes" id="UP000433876"/>
    </source>
</evidence>
<organism evidence="3 4">
    <name type="scientific">Sordaria macrospora</name>
    <dbReference type="NCBI Taxonomy" id="5147"/>
    <lineage>
        <taxon>Eukaryota</taxon>
        <taxon>Fungi</taxon>
        <taxon>Dikarya</taxon>
        <taxon>Ascomycota</taxon>
        <taxon>Pezizomycotina</taxon>
        <taxon>Sordariomycetes</taxon>
        <taxon>Sordariomycetidae</taxon>
        <taxon>Sordariales</taxon>
        <taxon>Sordariaceae</taxon>
        <taxon>Sordaria</taxon>
    </lineage>
</organism>
<dbReference type="OMA" id="CRTEYDW"/>
<feature type="region of interest" description="Disordered" evidence="1">
    <location>
        <begin position="109"/>
        <end position="131"/>
    </location>
</feature>
<feature type="transmembrane region" description="Helical" evidence="2">
    <location>
        <begin position="527"/>
        <end position="553"/>
    </location>
</feature>
<evidence type="ECO:0000256" key="1">
    <source>
        <dbReference type="SAM" id="MobiDB-lite"/>
    </source>
</evidence>
<proteinExistence type="predicted"/>
<reference evidence="3 4" key="1">
    <citation type="submission" date="2017-07" db="EMBL/GenBank/DDBJ databases">
        <title>Genome sequence of the Sordaria macrospora wild type strain R19027.</title>
        <authorList>
            <person name="Nowrousian M."/>
            <person name="Teichert I."/>
            <person name="Kueck U."/>
        </authorList>
    </citation>
    <scope>NUCLEOTIDE SEQUENCE [LARGE SCALE GENOMIC DNA]</scope>
    <source>
        <strain evidence="3 4">R19027</strain>
        <tissue evidence="3">Mycelium</tissue>
    </source>
</reference>
<sequence>MSDIYTPPPRTAYYLAQAFYMPSDKGDHWAIAFSGKSAVLVASALSVIVTLCFALLWKIICFFALLVKGTGSRRRYVAMVTLWNSGDALPALWSLLQYTFKCYPHKVDGPQKNDQQTSPQKTSIQETKDAGQPEKVRNGLWSDFLYGLTLCLICFVVWGGSLAMSTVTSWIVSIGSVAPVNPDVLFYPQVPGLAPVLQLKDFGLRAPGIMRSLGSVEAAKVTLRSRVNVTRVPLGNIFNPNTNASDLLQDLYYDYSLTGVELGLRSGNDLGLGVKGSCRTEYDWYRPNGSTADVELYHLWNNKDQNWTMGLSNVAIARAPTAAFQLPSTYLQQGPPKDSNFSYAVIVTSVHRTSITEGSDPWYNTELRGNLNVSRPFDAKFWMRRARPILSCWEQMRWSYKGVNVSSINELRNQPNWDMPDVLLRVLEANFFAGPMIFRLGNASGDSALRSRTTSPNGVIDASISSIESDMERLVLASFVASRNIFVDATMFGGSDQNYPNVFRAGNGQAEPGSGHFVVSSPDIQTFSLTGIVTLVAILVFLLALEGLLMLLIHLHRGNVGNEGLWSRFSVLEAVQLFRCLYEEKTDFPAWNGWNCDWPVPETIVRGYGGKTCHIESDLCKLSRCDHGHCLGHINRRPPPANDTKAKNGKATSDEAANKQNSATTVSRQSFNKEDIPSPEVKEVTNPMDHR</sequence>
<dbReference type="Proteomes" id="UP000433876">
    <property type="component" value="Unassembled WGS sequence"/>
</dbReference>
<feature type="compositionally biased region" description="Polar residues" evidence="1">
    <location>
        <begin position="112"/>
        <end position="125"/>
    </location>
</feature>
<protein>
    <submittedName>
        <fullName evidence="3">Uncharacterized protein</fullName>
    </submittedName>
</protein>
<feature type="region of interest" description="Disordered" evidence="1">
    <location>
        <begin position="636"/>
        <end position="691"/>
    </location>
</feature>
<evidence type="ECO:0000256" key="2">
    <source>
        <dbReference type="SAM" id="Phobius"/>
    </source>
</evidence>
<name>A0A8S8ZU80_SORMA</name>
<accession>A0A8S8ZU80</accession>
<feature type="transmembrane region" description="Helical" evidence="2">
    <location>
        <begin position="144"/>
        <end position="172"/>
    </location>
</feature>
<dbReference type="AlphaFoldDB" id="A0A8S8ZU80"/>
<evidence type="ECO:0000313" key="3">
    <source>
        <dbReference type="EMBL" id="KAA8632530.1"/>
    </source>
</evidence>
<feature type="compositionally biased region" description="Basic and acidic residues" evidence="1">
    <location>
        <begin position="671"/>
        <end position="691"/>
    </location>
</feature>